<dbReference type="AlphaFoldDB" id="A0A0C1D7L2"/>
<evidence type="ECO:0000313" key="1">
    <source>
        <dbReference type="EMBL" id="KIA89880.1"/>
    </source>
</evidence>
<name>A0A0C1D7L2_9FLAO</name>
<gene>
    <name evidence="1" type="ORF">OA86_04495</name>
</gene>
<organism evidence="1 2">
    <name type="scientific">Kaistella jeonii</name>
    <dbReference type="NCBI Taxonomy" id="266749"/>
    <lineage>
        <taxon>Bacteria</taxon>
        <taxon>Pseudomonadati</taxon>
        <taxon>Bacteroidota</taxon>
        <taxon>Flavobacteriia</taxon>
        <taxon>Flavobacteriales</taxon>
        <taxon>Weeksellaceae</taxon>
        <taxon>Chryseobacterium group</taxon>
        <taxon>Kaistella</taxon>
    </lineage>
</organism>
<evidence type="ECO:0000313" key="2">
    <source>
        <dbReference type="Proteomes" id="UP000031473"/>
    </source>
</evidence>
<reference evidence="1 2" key="1">
    <citation type="submission" date="2014-10" db="EMBL/GenBank/DDBJ databases">
        <title>Kaistella jeonii genome.</title>
        <authorList>
            <person name="Clayton J.T."/>
            <person name="Newman J.D."/>
        </authorList>
    </citation>
    <scope>NUCLEOTIDE SEQUENCE [LARGE SCALE GENOMIC DNA]</scope>
    <source>
        <strain evidence="1 2">DSM 17048</strain>
    </source>
</reference>
<keyword evidence="1" id="KW-0378">Hydrolase</keyword>
<comment type="caution">
    <text evidence="1">The sequence shown here is derived from an EMBL/GenBank/DDBJ whole genome shotgun (WGS) entry which is preliminary data.</text>
</comment>
<proteinExistence type="predicted"/>
<accession>A0A0C1D7L2</accession>
<keyword evidence="2" id="KW-1185">Reference proteome</keyword>
<protein>
    <submittedName>
        <fullName evidence="1">Deoxyuridine 5'-triphosphate nucleotidohydrolase</fullName>
    </submittedName>
</protein>
<dbReference type="GO" id="GO:0016787">
    <property type="term" value="F:hydrolase activity"/>
    <property type="evidence" value="ECO:0007669"/>
    <property type="project" value="UniProtKB-KW"/>
</dbReference>
<dbReference type="Proteomes" id="UP000031473">
    <property type="component" value="Unassembled WGS sequence"/>
</dbReference>
<dbReference type="EMBL" id="JSYL01000002">
    <property type="protein sequence ID" value="KIA89880.1"/>
    <property type="molecule type" value="Genomic_DNA"/>
</dbReference>
<dbReference type="RefSeq" id="WP_039349467.1">
    <property type="nucleotide sequence ID" value="NZ_FOLA01000002.1"/>
</dbReference>
<dbReference type="STRING" id="266749.SAMN05421876_102399"/>
<dbReference type="OrthoDB" id="1432119at2"/>
<sequence>MEYSKEFKEAISNFTSGEKDKLIIRLLKKDRILSHRLYFELIDPETADDKRNQMEISIKEEISIVAKRFGRTKYFLPGIRKISAKITEHVKITTDKFGEVSLTLLLISETLKNVPKTGDHYKLYIYLLNKIFRSLVLTKKLDPDYYLDLRENFEEVEKQIIQNKSLEQLTLHNGLFLSWLEPENIPEEIDQILKGIKGEGLLR</sequence>